<dbReference type="AlphaFoldDB" id="A0A645DNC5"/>
<organism evidence="1">
    <name type="scientific">bioreactor metagenome</name>
    <dbReference type="NCBI Taxonomy" id="1076179"/>
    <lineage>
        <taxon>unclassified sequences</taxon>
        <taxon>metagenomes</taxon>
        <taxon>ecological metagenomes</taxon>
    </lineage>
</organism>
<evidence type="ECO:0000313" key="1">
    <source>
        <dbReference type="EMBL" id="MPM90779.1"/>
    </source>
</evidence>
<proteinExistence type="predicted"/>
<name>A0A645DNC5_9ZZZZ</name>
<gene>
    <name evidence="1" type="ORF">SDC9_137901</name>
</gene>
<dbReference type="EMBL" id="VSSQ01037942">
    <property type="protein sequence ID" value="MPM90779.1"/>
    <property type="molecule type" value="Genomic_DNA"/>
</dbReference>
<reference evidence="1" key="1">
    <citation type="submission" date="2019-08" db="EMBL/GenBank/DDBJ databases">
        <authorList>
            <person name="Kucharzyk K."/>
            <person name="Murdoch R.W."/>
            <person name="Higgins S."/>
            <person name="Loffler F."/>
        </authorList>
    </citation>
    <scope>NUCLEOTIDE SEQUENCE</scope>
</reference>
<comment type="caution">
    <text evidence="1">The sequence shown here is derived from an EMBL/GenBank/DDBJ whole genome shotgun (WGS) entry which is preliminary data.</text>
</comment>
<protein>
    <submittedName>
        <fullName evidence="1">Uncharacterized protein</fullName>
    </submittedName>
</protein>
<sequence length="105" mass="11073">MNAVWDKNDIFVVAFTAAPGVSQIIGLSAIEASQAGPKSAAVDHNAIKVVVGHIGKAFLHQSKARAGRRRKRAFAAGCGAHQHIDGRNFIFCLYEGDVALCTTPG</sequence>
<accession>A0A645DNC5</accession>